<comment type="caution">
    <text evidence="1">The sequence shown here is derived from an EMBL/GenBank/DDBJ whole genome shotgun (WGS) entry which is preliminary data.</text>
</comment>
<evidence type="ECO:0000313" key="1">
    <source>
        <dbReference type="EMBL" id="GAD85254.1"/>
    </source>
</evidence>
<protein>
    <submittedName>
        <fullName evidence="1">Uncharacterized protein</fullName>
    </submittedName>
</protein>
<proteinExistence type="predicted"/>
<evidence type="ECO:0000313" key="2">
    <source>
        <dbReference type="Proteomes" id="UP000017048"/>
    </source>
</evidence>
<accession>U5EJF5</accession>
<name>U5EJF5_NOCAS</name>
<keyword evidence="2" id="KW-1185">Reference proteome</keyword>
<dbReference type="Proteomes" id="UP000017048">
    <property type="component" value="Unassembled WGS sequence"/>
</dbReference>
<dbReference type="EMBL" id="BAFO02000030">
    <property type="protein sequence ID" value="GAD85254.1"/>
    <property type="molecule type" value="Genomic_DNA"/>
</dbReference>
<reference evidence="1 2" key="1">
    <citation type="journal article" date="2014" name="BMC Genomics">
        <title>Genome based analysis of type-I polyketide synthase and nonribosomal peptide synthetase gene clusters in seven strains of five representative Nocardia species.</title>
        <authorList>
            <person name="Komaki H."/>
            <person name="Ichikawa N."/>
            <person name="Hosoyama A."/>
            <person name="Takahashi-Nakaguchi A."/>
            <person name="Matsuzawa T."/>
            <person name="Suzuki K."/>
            <person name="Fujita N."/>
            <person name="Gonoi T."/>
        </authorList>
    </citation>
    <scope>NUCLEOTIDE SEQUENCE [LARGE SCALE GENOMIC DNA]</scope>
    <source>
        <strain evidence="1 2">NBRC 15531</strain>
    </source>
</reference>
<dbReference type="AlphaFoldDB" id="U5EJF5"/>
<gene>
    <name evidence="1" type="ORF">NCAST_30_00240</name>
</gene>
<organism evidence="1 2">
    <name type="scientific">Nocardia asteroides NBRC 15531</name>
    <dbReference type="NCBI Taxonomy" id="1110697"/>
    <lineage>
        <taxon>Bacteria</taxon>
        <taxon>Bacillati</taxon>
        <taxon>Actinomycetota</taxon>
        <taxon>Actinomycetes</taxon>
        <taxon>Mycobacteriales</taxon>
        <taxon>Nocardiaceae</taxon>
        <taxon>Nocardia</taxon>
    </lineage>
</organism>
<sequence length="72" mass="7772">MYALLCAARPGYVGRGVPVTYVGHHVQVNTSTGTVIRRKNGQMPAYSPTSGNYAGYLSWILDRTVRGDAEGI</sequence>